<reference evidence="1 2" key="1">
    <citation type="submission" date="2018-09" db="EMBL/GenBank/DDBJ databases">
        <title>A high-quality reference genome of wild soybean provides a powerful tool to mine soybean genomes.</title>
        <authorList>
            <person name="Xie M."/>
            <person name="Chung C.Y.L."/>
            <person name="Li M.-W."/>
            <person name="Wong F.-L."/>
            <person name="Chan T.-F."/>
            <person name="Lam H.-M."/>
        </authorList>
    </citation>
    <scope>NUCLEOTIDE SEQUENCE [LARGE SCALE GENOMIC DNA]</scope>
    <source>
        <strain evidence="2">cv. W05</strain>
        <tissue evidence="1">Hypocotyl of etiolated seedlings</tissue>
    </source>
</reference>
<keyword evidence="2" id="KW-1185">Reference proteome</keyword>
<proteinExistence type="predicted"/>
<evidence type="ECO:0000313" key="2">
    <source>
        <dbReference type="Proteomes" id="UP000289340"/>
    </source>
</evidence>
<evidence type="ECO:0000313" key="1">
    <source>
        <dbReference type="EMBL" id="RZB57262.1"/>
    </source>
</evidence>
<sequence length="75" mass="8433">MSFPLPIKPLLPLFSFHPHFPFSSTIITMYGARAHHHHLLEDFRNPQLGLGQGPRGPILLHPAAIIEERLAAHII</sequence>
<protein>
    <submittedName>
        <fullName evidence="1">Uncharacterized protein</fullName>
    </submittedName>
</protein>
<dbReference type="Proteomes" id="UP000289340">
    <property type="component" value="Chromosome 17"/>
</dbReference>
<name>A0A445G7U9_GLYSO</name>
<dbReference type="EMBL" id="QZWG01000017">
    <property type="protein sequence ID" value="RZB57262.1"/>
    <property type="molecule type" value="Genomic_DNA"/>
</dbReference>
<gene>
    <name evidence="1" type="ORF">D0Y65_046080</name>
</gene>
<comment type="caution">
    <text evidence="1">The sequence shown here is derived from an EMBL/GenBank/DDBJ whole genome shotgun (WGS) entry which is preliminary data.</text>
</comment>
<organism evidence="1 2">
    <name type="scientific">Glycine soja</name>
    <name type="common">Wild soybean</name>
    <dbReference type="NCBI Taxonomy" id="3848"/>
    <lineage>
        <taxon>Eukaryota</taxon>
        <taxon>Viridiplantae</taxon>
        <taxon>Streptophyta</taxon>
        <taxon>Embryophyta</taxon>
        <taxon>Tracheophyta</taxon>
        <taxon>Spermatophyta</taxon>
        <taxon>Magnoliopsida</taxon>
        <taxon>eudicotyledons</taxon>
        <taxon>Gunneridae</taxon>
        <taxon>Pentapetalae</taxon>
        <taxon>rosids</taxon>
        <taxon>fabids</taxon>
        <taxon>Fabales</taxon>
        <taxon>Fabaceae</taxon>
        <taxon>Papilionoideae</taxon>
        <taxon>50 kb inversion clade</taxon>
        <taxon>NPAAA clade</taxon>
        <taxon>indigoferoid/millettioid clade</taxon>
        <taxon>Phaseoleae</taxon>
        <taxon>Glycine</taxon>
        <taxon>Glycine subgen. Soja</taxon>
    </lineage>
</organism>
<accession>A0A445G7U9</accession>
<dbReference type="AlphaFoldDB" id="A0A445G7U9"/>